<feature type="transmembrane region" description="Helical" evidence="17">
    <location>
        <begin position="161"/>
        <end position="181"/>
    </location>
</feature>
<dbReference type="Gene3D" id="3.30.40.10">
    <property type="entry name" value="Zinc/RING finger domain, C3HC4 (zinc finger)"/>
    <property type="match status" value="1"/>
</dbReference>
<feature type="transmembrane region" description="Helical" evidence="17">
    <location>
        <begin position="24"/>
        <end position="43"/>
    </location>
</feature>
<feature type="compositionally biased region" description="Polar residues" evidence="16">
    <location>
        <begin position="729"/>
        <end position="738"/>
    </location>
</feature>
<accession>A0A165A2N6</accession>
<dbReference type="SMART" id="SM00184">
    <property type="entry name" value="RING"/>
    <property type="match status" value="1"/>
</dbReference>
<evidence type="ECO:0000256" key="7">
    <source>
        <dbReference type="ARBA" id="ARBA00022692"/>
    </source>
</evidence>
<feature type="transmembrane region" description="Helical" evidence="17">
    <location>
        <begin position="254"/>
        <end position="275"/>
    </location>
</feature>
<comment type="pathway">
    <text evidence="3">Protein modification; protein ubiquitination.</text>
</comment>
<feature type="region of interest" description="Disordered" evidence="16">
    <location>
        <begin position="389"/>
        <end position="420"/>
    </location>
</feature>
<dbReference type="EMBL" id="KV419395">
    <property type="protein sequence ID" value="KZS98402.1"/>
    <property type="molecule type" value="Genomic_DNA"/>
</dbReference>
<evidence type="ECO:0000256" key="17">
    <source>
        <dbReference type="SAM" id="Phobius"/>
    </source>
</evidence>
<dbReference type="CDD" id="cd16479">
    <property type="entry name" value="RING-H2_synoviolin"/>
    <property type="match status" value="1"/>
</dbReference>
<keyword evidence="10" id="KW-0833">Ubl conjugation pathway</keyword>
<dbReference type="InterPro" id="IPR001841">
    <property type="entry name" value="Znf_RING"/>
</dbReference>
<evidence type="ECO:0000256" key="9">
    <source>
        <dbReference type="ARBA" id="ARBA00022771"/>
    </source>
</evidence>
<dbReference type="AlphaFoldDB" id="A0A165A2N6"/>
<feature type="compositionally biased region" description="Low complexity" evidence="16">
    <location>
        <begin position="389"/>
        <end position="402"/>
    </location>
</feature>
<dbReference type="PANTHER" id="PTHR22763">
    <property type="entry name" value="RING ZINC FINGER PROTEIN"/>
    <property type="match status" value="1"/>
</dbReference>
<evidence type="ECO:0000256" key="16">
    <source>
        <dbReference type="SAM" id="MobiDB-lite"/>
    </source>
</evidence>
<evidence type="ECO:0000256" key="3">
    <source>
        <dbReference type="ARBA" id="ARBA00004906"/>
    </source>
</evidence>
<feature type="compositionally biased region" description="Low complexity" evidence="16">
    <location>
        <begin position="465"/>
        <end position="479"/>
    </location>
</feature>
<dbReference type="Pfam" id="PF25563">
    <property type="entry name" value="TPR_SYVN1_N"/>
    <property type="match status" value="1"/>
</dbReference>
<dbReference type="GO" id="GO:0005789">
    <property type="term" value="C:endoplasmic reticulum membrane"/>
    <property type="evidence" value="ECO:0007669"/>
    <property type="project" value="UniProtKB-SubCell"/>
</dbReference>
<reference evidence="19 20" key="1">
    <citation type="journal article" date="2016" name="Mol. Biol. Evol.">
        <title>Comparative Genomics of Early-Diverging Mushroom-Forming Fungi Provides Insights into the Origins of Lignocellulose Decay Capabilities.</title>
        <authorList>
            <person name="Nagy L.G."/>
            <person name="Riley R."/>
            <person name="Tritt A."/>
            <person name="Adam C."/>
            <person name="Daum C."/>
            <person name="Floudas D."/>
            <person name="Sun H."/>
            <person name="Yadav J.S."/>
            <person name="Pangilinan J."/>
            <person name="Larsson K.H."/>
            <person name="Matsuura K."/>
            <person name="Barry K."/>
            <person name="Labutti K."/>
            <person name="Kuo R."/>
            <person name="Ohm R.A."/>
            <person name="Bhattacharya S.S."/>
            <person name="Shirouzu T."/>
            <person name="Yoshinaga Y."/>
            <person name="Martin F.M."/>
            <person name="Grigoriev I.V."/>
            <person name="Hibbett D.S."/>
        </authorList>
    </citation>
    <scope>NUCLEOTIDE SEQUENCE [LARGE SCALE GENOMIC DNA]</scope>
    <source>
        <strain evidence="19 20">HHB9708</strain>
    </source>
</reference>
<dbReference type="InterPro" id="IPR057992">
    <property type="entry name" value="TPR_SYVN1_N"/>
</dbReference>
<dbReference type="InterPro" id="IPR013083">
    <property type="entry name" value="Znf_RING/FYVE/PHD"/>
</dbReference>
<keyword evidence="9 15" id="KW-0863">Zinc-finger</keyword>
<sequence>MPFFPDLNAMRALRPSSIFTANRIFLYAVFSTFAVVATVLSTFKNHSNFYSVAVHLSRSNRSVLVLANFSILLSLGMGRLMQQLFFGSLRAIEIERLYDRMWFFLTESLLAFTIFRDEFDTAFGLMFGFLLFVKCFHWLMADRIESMDQVPYPGPGPLFHIRIVALFTLLWFTDLIMLAYATETILAHGIGGIVLFGSEYAILMASAANAVCKYLVYAYDQRRAGFNGGENAPVWENKSMWIFYIELATDFMKLITYLTFFMLVLTFYGLPLNIIRDVYITGRSFYQRARDLVRYRAATKNMDERYPDVTEAEMNQTSDKTCIICREEMTLRSGARAPAAEPGQNRDGPNDTPKKLPCGHFFHFHCLRSWLERQQNCPTCRRSVMDIPEQQTRPAPPQEAAAPQPPGAPAAAPVPQLPLNDPQTAEAIFRRMWDNMGANPGAPPPAGGAGAGAGGAPPYQWRFDAAQGPSRRPQQQPPTGGAGQSANAEQWQWWTDNPGQPEAAQPPTKPPTATTPESSTTTDGQTSTPSTENERLTPRESAALAALRRMNSSQNPSTPTSPANPSPPSVPAASSTATPLLSPQQIPATPQRPLPQLIPLFDPSIAVASRMAPTAWSNVGAAVNTPTRTSGAPLSPFTPSSISAVDAITREAIDERLRVLDGVQDALWRCAEELLKIKSVLPSTPSFQQPEAPPPPVERQSEKGKEKDTSEAPNSEVPSTSSKPDEQVNDSGSLQPQL</sequence>
<keyword evidence="13 17" id="KW-1133">Transmembrane helix</keyword>
<evidence type="ECO:0000313" key="20">
    <source>
        <dbReference type="Proteomes" id="UP000076722"/>
    </source>
</evidence>
<comment type="subcellular location">
    <subcellularLocation>
        <location evidence="2">Endoplasmic reticulum membrane</location>
        <topology evidence="2">Multi-pass membrane protein</topology>
    </subcellularLocation>
</comment>
<evidence type="ECO:0000256" key="13">
    <source>
        <dbReference type="ARBA" id="ARBA00022989"/>
    </source>
</evidence>
<dbReference type="InterPro" id="IPR024766">
    <property type="entry name" value="Znf_RING_H2"/>
</dbReference>
<keyword evidence="14 17" id="KW-0472">Membrane</keyword>
<dbReference type="GO" id="GO:0016567">
    <property type="term" value="P:protein ubiquitination"/>
    <property type="evidence" value="ECO:0007669"/>
    <property type="project" value="UniProtKB-UniPathway"/>
</dbReference>
<feature type="compositionally biased region" description="Polar residues" evidence="16">
    <location>
        <begin position="711"/>
        <end position="722"/>
    </location>
</feature>
<keyword evidence="6" id="KW-0808">Transferase</keyword>
<feature type="compositionally biased region" description="Basic and acidic residues" evidence="16">
    <location>
        <begin position="699"/>
        <end position="710"/>
    </location>
</feature>
<feature type="transmembrane region" description="Helical" evidence="17">
    <location>
        <begin position="121"/>
        <end position="140"/>
    </location>
</feature>
<evidence type="ECO:0000256" key="14">
    <source>
        <dbReference type="ARBA" id="ARBA00023136"/>
    </source>
</evidence>
<proteinExistence type="inferred from homology"/>
<feature type="transmembrane region" description="Helical" evidence="17">
    <location>
        <begin position="193"/>
        <end position="216"/>
    </location>
</feature>
<keyword evidence="11" id="KW-0256">Endoplasmic reticulum</keyword>
<evidence type="ECO:0000256" key="6">
    <source>
        <dbReference type="ARBA" id="ARBA00022679"/>
    </source>
</evidence>
<feature type="compositionally biased region" description="Low complexity" evidence="16">
    <location>
        <begin position="551"/>
        <end position="561"/>
    </location>
</feature>
<evidence type="ECO:0000256" key="10">
    <source>
        <dbReference type="ARBA" id="ARBA00022786"/>
    </source>
</evidence>
<dbReference type="GO" id="GO:0043161">
    <property type="term" value="P:proteasome-mediated ubiquitin-dependent protein catabolic process"/>
    <property type="evidence" value="ECO:0007669"/>
    <property type="project" value="TreeGrafter"/>
</dbReference>
<evidence type="ECO:0000256" key="1">
    <source>
        <dbReference type="ARBA" id="ARBA00000900"/>
    </source>
</evidence>
<name>A0A165A2N6_9AGAM</name>
<feature type="domain" description="RING-type" evidence="18">
    <location>
        <begin position="322"/>
        <end position="381"/>
    </location>
</feature>
<protein>
    <recommendedName>
        <fullName evidence="5">RING-type E3 ubiquitin transferase</fullName>
        <ecNumber evidence="5">2.3.2.27</ecNumber>
    </recommendedName>
</protein>
<keyword evidence="8" id="KW-0479">Metal-binding</keyword>
<dbReference type="OrthoDB" id="7759664at2759"/>
<evidence type="ECO:0000313" key="19">
    <source>
        <dbReference type="EMBL" id="KZS98402.1"/>
    </source>
</evidence>
<evidence type="ECO:0000256" key="2">
    <source>
        <dbReference type="ARBA" id="ARBA00004477"/>
    </source>
</evidence>
<evidence type="ECO:0000256" key="11">
    <source>
        <dbReference type="ARBA" id="ARBA00022824"/>
    </source>
</evidence>
<dbReference type="SUPFAM" id="SSF57850">
    <property type="entry name" value="RING/U-box"/>
    <property type="match status" value="1"/>
</dbReference>
<dbReference type="Proteomes" id="UP000076722">
    <property type="component" value="Unassembled WGS sequence"/>
</dbReference>
<organism evidence="19 20">
    <name type="scientific">Sistotremastrum niveocremeum HHB9708</name>
    <dbReference type="NCBI Taxonomy" id="1314777"/>
    <lineage>
        <taxon>Eukaryota</taxon>
        <taxon>Fungi</taxon>
        <taxon>Dikarya</taxon>
        <taxon>Basidiomycota</taxon>
        <taxon>Agaricomycotina</taxon>
        <taxon>Agaricomycetes</taxon>
        <taxon>Sistotremastrales</taxon>
        <taxon>Sistotremastraceae</taxon>
        <taxon>Sertulicium</taxon>
        <taxon>Sertulicium niveocremeum</taxon>
    </lineage>
</organism>
<keyword evidence="20" id="KW-1185">Reference proteome</keyword>
<keyword evidence="12" id="KW-0862">Zinc</keyword>
<dbReference type="Pfam" id="PF12678">
    <property type="entry name" value="zf-rbx1"/>
    <property type="match status" value="1"/>
</dbReference>
<feature type="compositionally biased region" description="Polar residues" evidence="16">
    <location>
        <begin position="487"/>
        <end position="498"/>
    </location>
</feature>
<evidence type="ECO:0000256" key="5">
    <source>
        <dbReference type="ARBA" id="ARBA00012483"/>
    </source>
</evidence>
<dbReference type="GO" id="GO:0036503">
    <property type="term" value="P:ERAD pathway"/>
    <property type="evidence" value="ECO:0007669"/>
    <property type="project" value="TreeGrafter"/>
</dbReference>
<dbReference type="PROSITE" id="PS50089">
    <property type="entry name" value="ZF_RING_2"/>
    <property type="match status" value="1"/>
</dbReference>
<feature type="transmembrane region" description="Helical" evidence="17">
    <location>
        <begin position="63"/>
        <end position="85"/>
    </location>
</feature>
<comment type="catalytic activity">
    <reaction evidence="1">
        <text>S-ubiquitinyl-[E2 ubiquitin-conjugating enzyme]-L-cysteine + [acceptor protein]-L-lysine = [E2 ubiquitin-conjugating enzyme]-L-cysteine + N(6)-ubiquitinyl-[acceptor protein]-L-lysine.</text>
        <dbReference type="EC" id="2.3.2.27"/>
    </reaction>
</comment>
<dbReference type="GO" id="GO:0008270">
    <property type="term" value="F:zinc ion binding"/>
    <property type="evidence" value="ECO:0007669"/>
    <property type="project" value="UniProtKB-KW"/>
</dbReference>
<evidence type="ECO:0000259" key="18">
    <source>
        <dbReference type="PROSITE" id="PS50089"/>
    </source>
</evidence>
<dbReference type="InterPro" id="IPR050731">
    <property type="entry name" value="HRD1_E3_ubiq-ligases"/>
</dbReference>
<feature type="region of interest" description="Disordered" evidence="16">
    <location>
        <begin position="681"/>
        <end position="738"/>
    </location>
</feature>
<feature type="compositionally biased region" description="Low complexity" evidence="16">
    <location>
        <begin position="500"/>
        <end position="531"/>
    </location>
</feature>
<dbReference type="PANTHER" id="PTHR22763:SF184">
    <property type="entry name" value="E3 UBIQUITIN-PROTEIN LIGASE SYNOVIOLIN"/>
    <property type="match status" value="1"/>
</dbReference>
<keyword evidence="7 17" id="KW-0812">Transmembrane</keyword>
<dbReference type="STRING" id="1314777.A0A165A2N6"/>
<gene>
    <name evidence="19" type="ORF">SISNIDRAFT_492708</name>
</gene>
<evidence type="ECO:0000256" key="8">
    <source>
        <dbReference type="ARBA" id="ARBA00022723"/>
    </source>
</evidence>
<dbReference type="UniPathway" id="UPA00143"/>
<dbReference type="EC" id="2.3.2.27" evidence="5"/>
<feature type="region of interest" description="Disordered" evidence="16">
    <location>
        <begin position="434"/>
        <end position="595"/>
    </location>
</feature>
<evidence type="ECO:0000256" key="4">
    <source>
        <dbReference type="ARBA" id="ARBA00010089"/>
    </source>
</evidence>
<dbReference type="InterPro" id="IPR058051">
    <property type="entry name" value="Znf_RING_synoviolin"/>
</dbReference>
<dbReference type="GO" id="GO:0061630">
    <property type="term" value="F:ubiquitin protein ligase activity"/>
    <property type="evidence" value="ECO:0007669"/>
    <property type="project" value="UniProtKB-EC"/>
</dbReference>
<feature type="compositionally biased region" description="Low complexity" evidence="16">
    <location>
        <begin position="409"/>
        <end position="418"/>
    </location>
</feature>
<evidence type="ECO:0000256" key="15">
    <source>
        <dbReference type="PROSITE-ProRule" id="PRU00175"/>
    </source>
</evidence>
<evidence type="ECO:0000256" key="12">
    <source>
        <dbReference type="ARBA" id="ARBA00022833"/>
    </source>
</evidence>
<comment type="similarity">
    <text evidence="4">Belongs to the HRD1 family.</text>
</comment>